<keyword evidence="7" id="KW-0057">Aromatic amino acid biosynthesis</keyword>
<dbReference type="Pfam" id="PF20463">
    <property type="entry name" value="PDH_C"/>
    <property type="match status" value="1"/>
</dbReference>
<dbReference type="Pfam" id="PF02153">
    <property type="entry name" value="PDH_N"/>
    <property type="match status" value="1"/>
</dbReference>
<dbReference type="InterPro" id="IPR002912">
    <property type="entry name" value="ACT_dom"/>
</dbReference>
<dbReference type="InterPro" id="IPR050812">
    <property type="entry name" value="Preph/Arog_dehydrog"/>
</dbReference>
<evidence type="ECO:0000256" key="7">
    <source>
        <dbReference type="ARBA" id="ARBA00023141"/>
    </source>
</evidence>
<organism evidence="11">
    <name type="scientific">freshwater metagenome</name>
    <dbReference type="NCBI Taxonomy" id="449393"/>
    <lineage>
        <taxon>unclassified sequences</taxon>
        <taxon>metagenomes</taxon>
        <taxon>ecological metagenomes</taxon>
    </lineage>
</organism>
<evidence type="ECO:0000256" key="6">
    <source>
        <dbReference type="ARBA" id="ARBA00023027"/>
    </source>
</evidence>
<comment type="pathway">
    <text evidence="1">Amino-acid biosynthesis; L-tyrosine biosynthesis; (4-hydroxyphenyl)pyruvate from prephenate (NAD(+) route): step 1/1.</text>
</comment>
<evidence type="ECO:0000256" key="3">
    <source>
        <dbReference type="ARBA" id="ARBA00016891"/>
    </source>
</evidence>
<dbReference type="AlphaFoldDB" id="A0A6J7EJV1"/>
<dbReference type="InterPro" id="IPR008927">
    <property type="entry name" value="6-PGluconate_DH-like_C_sf"/>
</dbReference>
<dbReference type="InterPro" id="IPR046825">
    <property type="entry name" value="PDH_C"/>
</dbReference>
<dbReference type="EMBL" id="CAFBLZ010000007">
    <property type="protein sequence ID" value="CAB4881958.1"/>
    <property type="molecule type" value="Genomic_DNA"/>
</dbReference>
<reference evidence="11" key="1">
    <citation type="submission" date="2020-05" db="EMBL/GenBank/DDBJ databases">
        <authorList>
            <person name="Chiriac C."/>
            <person name="Salcher M."/>
            <person name="Ghai R."/>
            <person name="Kavagutti S V."/>
        </authorList>
    </citation>
    <scope>NUCLEOTIDE SEQUENCE</scope>
</reference>
<dbReference type="Gene3D" id="3.30.70.260">
    <property type="match status" value="1"/>
</dbReference>
<dbReference type="PANTHER" id="PTHR21363">
    <property type="entry name" value="PREPHENATE DEHYDROGENASE"/>
    <property type="match status" value="1"/>
</dbReference>
<dbReference type="Gene3D" id="1.10.3660.10">
    <property type="entry name" value="6-phosphogluconate dehydrogenase C-terminal like domain"/>
    <property type="match status" value="1"/>
</dbReference>
<evidence type="ECO:0000256" key="2">
    <source>
        <dbReference type="ARBA" id="ARBA00012068"/>
    </source>
</evidence>
<evidence type="ECO:0000259" key="10">
    <source>
        <dbReference type="PROSITE" id="PS51671"/>
    </source>
</evidence>
<dbReference type="GO" id="GO:0006571">
    <property type="term" value="P:tyrosine biosynthetic process"/>
    <property type="evidence" value="ECO:0007669"/>
    <property type="project" value="UniProtKB-UniPathway"/>
</dbReference>
<dbReference type="InterPro" id="IPR003099">
    <property type="entry name" value="Prephen_DH"/>
</dbReference>
<feature type="domain" description="Prephenate/arogenate dehydrogenase" evidence="9">
    <location>
        <begin position="3"/>
        <end position="278"/>
    </location>
</feature>
<dbReference type="PANTHER" id="PTHR21363:SF0">
    <property type="entry name" value="PREPHENATE DEHYDROGENASE [NADP(+)]"/>
    <property type="match status" value="1"/>
</dbReference>
<accession>A0A6J7EJV1</accession>
<dbReference type="SUPFAM" id="SSF48179">
    <property type="entry name" value="6-phosphogluconate dehydrogenase C-terminal domain-like"/>
    <property type="match status" value="1"/>
</dbReference>
<dbReference type="InterPro" id="IPR045865">
    <property type="entry name" value="ACT-like_dom_sf"/>
</dbReference>
<proteinExistence type="predicted"/>
<comment type="catalytic activity">
    <reaction evidence="8">
        <text>prephenate + NAD(+) = 3-(4-hydroxyphenyl)pyruvate + CO2 + NADH</text>
        <dbReference type="Rhea" id="RHEA:13869"/>
        <dbReference type="ChEBI" id="CHEBI:16526"/>
        <dbReference type="ChEBI" id="CHEBI:29934"/>
        <dbReference type="ChEBI" id="CHEBI:36242"/>
        <dbReference type="ChEBI" id="CHEBI:57540"/>
        <dbReference type="ChEBI" id="CHEBI:57945"/>
        <dbReference type="EC" id="1.3.1.12"/>
    </reaction>
</comment>
<keyword evidence="5" id="KW-0560">Oxidoreductase</keyword>
<evidence type="ECO:0000256" key="1">
    <source>
        <dbReference type="ARBA" id="ARBA00005067"/>
    </source>
</evidence>
<evidence type="ECO:0000256" key="8">
    <source>
        <dbReference type="ARBA" id="ARBA00049260"/>
    </source>
</evidence>
<dbReference type="UniPathway" id="UPA00122">
    <property type="reaction ID" value="UER00961"/>
</dbReference>
<protein>
    <recommendedName>
        <fullName evidence="3">Prephenate dehydrogenase</fullName>
        <ecNumber evidence="2">1.3.1.12</ecNumber>
    </recommendedName>
</protein>
<feature type="domain" description="ACT" evidence="10">
    <location>
        <begin position="280"/>
        <end position="349"/>
    </location>
</feature>
<dbReference type="EC" id="1.3.1.12" evidence="2"/>
<evidence type="ECO:0000256" key="4">
    <source>
        <dbReference type="ARBA" id="ARBA00022498"/>
    </source>
</evidence>
<dbReference type="PROSITE" id="PS51176">
    <property type="entry name" value="PDH_ADH"/>
    <property type="match status" value="1"/>
</dbReference>
<dbReference type="PROSITE" id="PS51671">
    <property type="entry name" value="ACT"/>
    <property type="match status" value="1"/>
</dbReference>
<dbReference type="Gene3D" id="3.40.50.720">
    <property type="entry name" value="NAD(P)-binding Rossmann-like Domain"/>
    <property type="match status" value="1"/>
</dbReference>
<dbReference type="SUPFAM" id="SSF55021">
    <property type="entry name" value="ACT-like"/>
    <property type="match status" value="1"/>
</dbReference>
<keyword evidence="4" id="KW-0827">Tyrosine biosynthesis</keyword>
<evidence type="ECO:0000313" key="11">
    <source>
        <dbReference type="EMBL" id="CAB4881958.1"/>
    </source>
</evidence>
<dbReference type="GO" id="GO:0070403">
    <property type="term" value="F:NAD+ binding"/>
    <property type="evidence" value="ECO:0007669"/>
    <property type="project" value="InterPro"/>
</dbReference>
<dbReference type="NCBIfam" id="NF005112">
    <property type="entry name" value="PRK06545.2-4"/>
    <property type="match status" value="1"/>
</dbReference>
<dbReference type="GO" id="GO:0008977">
    <property type="term" value="F:prephenate dehydrogenase (NAD+) activity"/>
    <property type="evidence" value="ECO:0007669"/>
    <property type="project" value="UniProtKB-EC"/>
</dbReference>
<sequence length="349" mass="36911">MIKHVRIIGSGLIGSSIGLALAAKNIAVTMVDIDAGACVLAQDLVGSNGRDQQVDLTVVASPLSTVSQVISEAMQQDINLGFIDISSVKVNPHVEVSAIGLDMARFLPTHPMAGREIGGAESARGDLFQGRPWIIDSNGVDPDLLAAGIELIQVCGAHLIDMPVEEHDRAVALVSHLPQILSSALASQLQGAPTHWLDLAGSGLRDTTRIAASNPRLWREIISANSQALSPILSRVITDLQRLQDSLSDASTVEEFIAGGNAGRAAIPGKHGGIARNYTYLPVVIQDKPGQLAALFDECASAEVNVEDLTIEHSPEQFTGLITLALSSSDADKLHKHLLQKGWSAHSPR</sequence>
<dbReference type="GO" id="GO:0004665">
    <property type="term" value="F:prephenate dehydrogenase (NADP+) activity"/>
    <property type="evidence" value="ECO:0007669"/>
    <property type="project" value="InterPro"/>
</dbReference>
<evidence type="ECO:0000256" key="5">
    <source>
        <dbReference type="ARBA" id="ARBA00023002"/>
    </source>
</evidence>
<dbReference type="InterPro" id="IPR036291">
    <property type="entry name" value="NAD(P)-bd_dom_sf"/>
</dbReference>
<keyword evidence="7" id="KW-0028">Amino-acid biosynthesis</keyword>
<dbReference type="SUPFAM" id="SSF51735">
    <property type="entry name" value="NAD(P)-binding Rossmann-fold domains"/>
    <property type="match status" value="1"/>
</dbReference>
<gene>
    <name evidence="11" type="ORF">UFOPK3482_00169</name>
</gene>
<evidence type="ECO:0000259" key="9">
    <source>
        <dbReference type="PROSITE" id="PS51176"/>
    </source>
</evidence>
<keyword evidence="6" id="KW-0520">NAD</keyword>
<dbReference type="InterPro" id="IPR046826">
    <property type="entry name" value="PDH_N"/>
</dbReference>
<name>A0A6J7EJV1_9ZZZZ</name>